<dbReference type="Proteomes" id="UP000265916">
    <property type="component" value="Unassembled WGS sequence"/>
</dbReference>
<keyword evidence="3" id="KW-1185">Reference proteome</keyword>
<dbReference type="InterPro" id="IPR011050">
    <property type="entry name" value="Pectin_lyase_fold/virulence"/>
</dbReference>
<protein>
    <recommendedName>
        <fullName evidence="1">Filamentous haemagglutinin FhaB/tRNA nuclease CdiA-like TPS domain-containing protein</fullName>
    </recommendedName>
</protein>
<dbReference type="EMBL" id="NRJG01000148">
    <property type="protein sequence ID" value="RIY35163.1"/>
    <property type="molecule type" value="Genomic_DNA"/>
</dbReference>
<dbReference type="InterPro" id="IPR008638">
    <property type="entry name" value="FhaB/CdiA-like_TPS"/>
</dbReference>
<comment type="caution">
    <text evidence="2">The sequence shown here is derived from an EMBL/GenBank/DDBJ whole genome shotgun (WGS) entry which is preliminary data.</text>
</comment>
<dbReference type="SUPFAM" id="SSF51126">
    <property type="entry name" value="Pectin lyase-like"/>
    <property type="match status" value="1"/>
</dbReference>
<organism evidence="2 3">
    <name type="scientific">Psittacicella hinzii</name>
    <dbReference type="NCBI Taxonomy" id="2028575"/>
    <lineage>
        <taxon>Bacteria</taxon>
        <taxon>Pseudomonadati</taxon>
        <taxon>Pseudomonadota</taxon>
        <taxon>Gammaproteobacteria</taxon>
        <taxon>Pasteurellales</taxon>
        <taxon>Psittacicellaceae</taxon>
        <taxon>Psittacicella</taxon>
    </lineage>
</organism>
<evidence type="ECO:0000259" key="1">
    <source>
        <dbReference type="SMART" id="SM00912"/>
    </source>
</evidence>
<gene>
    <name evidence="2" type="ORF">CKF58_07010</name>
</gene>
<feature type="non-terminal residue" evidence="2">
    <location>
        <position position="1176"/>
    </location>
</feature>
<dbReference type="SMART" id="SM00912">
    <property type="entry name" value="Haemagg_act"/>
    <property type="match status" value="1"/>
</dbReference>
<dbReference type="Pfam" id="PF13018">
    <property type="entry name" value="ESPR"/>
    <property type="match status" value="1"/>
</dbReference>
<dbReference type="PANTHER" id="PTHR12338">
    <property type="entry name" value="AUTOTRANSPORTER"/>
    <property type="match status" value="1"/>
</dbReference>
<dbReference type="InterPro" id="IPR050909">
    <property type="entry name" value="Bact_Autotransporter_VF"/>
</dbReference>
<evidence type="ECO:0000313" key="3">
    <source>
        <dbReference type="Proteomes" id="UP000265916"/>
    </source>
</evidence>
<dbReference type="RefSeq" id="WP_119532364.1">
    <property type="nucleotide sequence ID" value="NZ_NRJG01000148.1"/>
</dbReference>
<accession>A0A3A1YA25</accession>
<dbReference type="Pfam" id="PF05860">
    <property type="entry name" value="TPS"/>
    <property type="match status" value="1"/>
</dbReference>
<dbReference type="InterPro" id="IPR024973">
    <property type="entry name" value="ESPR"/>
</dbReference>
<dbReference type="OrthoDB" id="218680at2"/>
<feature type="domain" description="Filamentous haemagglutinin FhaB/tRNA nuclease CdiA-like TPS" evidence="1">
    <location>
        <begin position="80"/>
        <end position="192"/>
    </location>
</feature>
<dbReference type="NCBIfam" id="TIGR01901">
    <property type="entry name" value="adhes_NPXG"/>
    <property type="match status" value="1"/>
</dbReference>
<dbReference type="InterPro" id="IPR012334">
    <property type="entry name" value="Pectin_lyas_fold"/>
</dbReference>
<dbReference type="Gene3D" id="2.160.20.10">
    <property type="entry name" value="Single-stranded right-handed beta-helix, Pectin lyase-like"/>
    <property type="match status" value="1"/>
</dbReference>
<dbReference type="AlphaFoldDB" id="A0A3A1YA25"/>
<sequence length="1176" mass="122309">MNKVFKLKFSKAKQQVVVTSELAKAAEKGSAATSVDSTLVNAAASEQVTTNKNSRNLTTSLVAGLGAILSLGLVDTQALASDARTGMDIVCGTAVLSQVGNLTQITTSTDKTILNWNKFNINQEEIVEFIQKSSNAAVLNRVLGGSVSQILGQLKSNGVVFIVNPAGVVFGKNSHVDVSGLVTSTLDITDKDFINGNYVFNQEKDRAIAAVINQGMIKVQENGTLALIGGLVVNNGALEAKNGTVYLLAGNSITISDFTNPHITYTVTAGNKAVNLGSIVAKNVSIAANKVVNGYTSATEFADIMSNYGSSANSATINANGEVVLYGASENVSTSFNNEDALSLGTNNTGLVVNNGTINVSNSVVKGGTVKVLGDQVVIEDHSEINASGVTGGEVYLGGDFKGAGNLKLANTTYVAAGSVVNVSATNDAGKVAVWGNQAYIGGSFLAKSEKGKGGYLETSAKYIAFDDSFNVETVSQKGKEYTGQWFIDPFDFTIVNSSATTCGSTPASWYQGIILNQIQANSVPDSFINNQLKTTDVTIGVDGNITAHNVYIYSDRRFFTLYSTGGWLNITNSTFNFTGNKLTIVSQKDFIFTNSVVTATNYTIGTYEENGNTKYTTLNYTVNLSNSRFTSTDSNKSYIRATTLGDFIADNATFSSVNSELDIRYNGNAKLTNSSVDAATFTLRTDIGRDKGVINTHSTLFSNTTVNVTKGFSYNNNHASLDMVNSTLNGSTTANISIIANTYNATSTDIDGKNVTICTTNGTINLNATDINATSNIVLNSTGGNVNFSNANLTVSEGDLVVCATNNVAITSDNVRINLGADSNLSVYGGNNTLIQDANFKARFLSVDGGNVTVTNSTLASTYDTKIGGANLSITNASNITGNNTNIVGSNVTINKFSKVNATNNVAVNVTNFTLADSWLESVNTSICVTNNALITGSNVTSTQDTFIAAGNLVISNHSNITGLNLNITGNSILSNEGVSVVATNNAAVYSKGNLSLDGINVTAGNTVNVDGGNVSIANQSNIAGQAVNVNGRENATIDNSVLASPVVNVTGGNLTLQNGALVNATIANINGTNVVVDSAKVNATDININSTNSTLLSNAAINATGNANLSSNLNLTLSNGTKVNATNANLNSGNGSVNVIDANVTANVVNLTAKENISLDNSNITGKANVSLTT</sequence>
<evidence type="ECO:0000313" key="2">
    <source>
        <dbReference type="EMBL" id="RIY35163.1"/>
    </source>
</evidence>
<name>A0A3A1YA25_9GAMM</name>
<proteinExistence type="predicted"/>
<dbReference type="PANTHER" id="PTHR12338:SF5">
    <property type="entry name" value="ANTIGEN 43-RELATED"/>
    <property type="match status" value="1"/>
</dbReference>
<reference evidence="2 3" key="1">
    <citation type="submission" date="2017-08" db="EMBL/GenBank/DDBJ databases">
        <title>Reclassification of Bisgaard taxon 37 and 44.</title>
        <authorList>
            <person name="Christensen H."/>
        </authorList>
    </citation>
    <scope>NUCLEOTIDE SEQUENCE [LARGE SCALE GENOMIC DNA]</scope>
    <source>
        <strain evidence="2 3">111</strain>
    </source>
</reference>